<name>A0A4S2M2S6_OPIFE</name>
<keyword evidence="11" id="KW-0413">Isomerase</keyword>
<dbReference type="InterPro" id="IPR045028">
    <property type="entry name" value="DinG/Rad3-like"/>
</dbReference>
<dbReference type="InterPro" id="IPR010614">
    <property type="entry name" value="RAD3-like_helicase_DEAD"/>
</dbReference>
<dbReference type="CDD" id="cd18788">
    <property type="entry name" value="SF2_C_XPD"/>
    <property type="match status" value="1"/>
</dbReference>
<sequence length="988" mass="109719">MAVNSRQNAAFCFTEAISRKDGTIPKLSLSSPPSMDEFTADTQGDSILAGVSLFSSDQIGDYKHPDPHIASPTQSLPIPKEFPDFPFPNPYPQQVALMQSIYDTLERNRCGIFQSPTGTGKSLSLLTASLRWLLDRNSTVQPKLKDLREKLKAINTPSMQSDLDWVMAYEKSRMEKLIIEPELEDLARVNDCLEKISDLKTSSSKLLSDLLNDSCVTSARHSIAIDPQEEAFDEGIQVEEFLFDIANENLEPIEDEERSKPATDAEQPRILQIIYCSRTHSQLNQVLGELKRCRSLINQITAVQLAARHSLCTNKKIYRLSHPEAINEACLELGRSKQKCPMRNRSSVIRVSNCILSGVPASVIASCVREDRYSDLFGKQAGTLKNQAPDITARIGCPYYATRSALPLAQLILVPYSTLLQPATRAQYGISLKNAVIIIDEAHNLLEATTSSMSVLLHLRDIHSVLTVLRSYQQYYASRFSSVCSLRLKQLISFVQCLQNVLTAHRSNVTASLESRVVTVSGMLSEAGADNMSLHQLTDCMHQKRMVAKLAGFAKWLVDKSGRQTAVKRQADTDPSMGMHALLTRMKRRNTDQQDNDSVHAPFIHGSSGEASSGSTSSKPPDLEGCSSSLYKFQAFLDAVIISEDDARVMITPVGPNPLDASIASSDTKGPSLYFTVLNPGRYLRDLVQQSRCVLLAGGTMEPFEELIEQVFVPAGKPSESTVVFACDHVIDPKRQLAVYPVAESPNGQVLEFTYQKRCTPQVMDECGEVILQICSRTPNGIVVFLPSYDYQQSVCLHWEKTGLLERLNKQKRVFREPRNPSSLTQVMQAYGTACTENRPNGALLFCVIGGRLSEGINFSDKLARAVIIVGMPYPNPQCPLLREKMTYLDRQFARIGASRSGTSPGRLHYDALCMRLINQAIGRAVRHANDYAAVVLLDRRFSRSSVQQKLPSWVRESLRNTIGLGNSSISVDSTLHHLTLFFSRLEN</sequence>
<evidence type="ECO:0000256" key="10">
    <source>
        <dbReference type="ARBA" id="ARBA00023014"/>
    </source>
</evidence>
<dbReference type="GO" id="GO:0006974">
    <property type="term" value="P:DNA damage response"/>
    <property type="evidence" value="ECO:0007669"/>
    <property type="project" value="UniProtKB-ARBA"/>
</dbReference>
<proteinExistence type="inferred from homology"/>
<dbReference type="SMART" id="SM00491">
    <property type="entry name" value="HELICc2"/>
    <property type="match status" value="1"/>
</dbReference>
<evidence type="ECO:0000256" key="7">
    <source>
        <dbReference type="ARBA" id="ARBA00022806"/>
    </source>
</evidence>
<dbReference type="GO" id="GO:0034085">
    <property type="term" value="P:establishment of sister chromatid cohesion"/>
    <property type="evidence" value="ECO:0007669"/>
    <property type="project" value="TreeGrafter"/>
</dbReference>
<evidence type="ECO:0000256" key="3">
    <source>
        <dbReference type="ARBA" id="ARBA00008435"/>
    </source>
</evidence>
<keyword evidence="12" id="KW-0539">Nucleus</keyword>
<comment type="similarity">
    <text evidence="3">Belongs to the DEAD box helicase family. DEAH subfamily. DDX11/CHL1 sub-subfamily.</text>
</comment>
<evidence type="ECO:0000256" key="1">
    <source>
        <dbReference type="ARBA" id="ARBA00001966"/>
    </source>
</evidence>
<dbReference type="GO" id="GO:0003678">
    <property type="term" value="F:DNA helicase activity"/>
    <property type="evidence" value="ECO:0007669"/>
    <property type="project" value="InterPro"/>
</dbReference>
<gene>
    <name evidence="15" type="ORF">CRM22_003119</name>
</gene>
<keyword evidence="7" id="KW-0347">Helicase</keyword>
<keyword evidence="16" id="KW-1185">Reference proteome</keyword>
<organism evidence="15 16">
    <name type="scientific">Opisthorchis felineus</name>
    <dbReference type="NCBI Taxonomy" id="147828"/>
    <lineage>
        <taxon>Eukaryota</taxon>
        <taxon>Metazoa</taxon>
        <taxon>Spiralia</taxon>
        <taxon>Lophotrochozoa</taxon>
        <taxon>Platyhelminthes</taxon>
        <taxon>Trematoda</taxon>
        <taxon>Digenea</taxon>
        <taxon>Opisthorchiida</taxon>
        <taxon>Opisthorchiata</taxon>
        <taxon>Opisthorchiidae</taxon>
        <taxon>Opisthorchis</taxon>
    </lineage>
</organism>
<dbReference type="GO" id="GO:0006139">
    <property type="term" value="P:nucleobase-containing compound metabolic process"/>
    <property type="evidence" value="ECO:0007669"/>
    <property type="project" value="InterPro"/>
</dbReference>
<accession>A0A4S2M2S6</accession>
<keyword evidence="9" id="KW-0408">Iron</keyword>
<dbReference type="SMART" id="SM00488">
    <property type="entry name" value="DEXDc2"/>
    <property type="match status" value="1"/>
</dbReference>
<comment type="subcellular location">
    <subcellularLocation>
        <location evidence="2">Nucleus</location>
    </subcellularLocation>
</comment>
<evidence type="ECO:0000256" key="12">
    <source>
        <dbReference type="ARBA" id="ARBA00023242"/>
    </source>
</evidence>
<dbReference type="GO" id="GO:0005524">
    <property type="term" value="F:ATP binding"/>
    <property type="evidence" value="ECO:0007669"/>
    <property type="project" value="UniProtKB-KW"/>
</dbReference>
<dbReference type="InterPro" id="IPR002464">
    <property type="entry name" value="DNA/RNA_helicase_DEAH_CS"/>
</dbReference>
<keyword evidence="10" id="KW-0411">Iron-sulfur</keyword>
<feature type="region of interest" description="Disordered" evidence="13">
    <location>
        <begin position="589"/>
        <end position="622"/>
    </location>
</feature>
<dbReference type="PROSITE" id="PS51193">
    <property type="entry name" value="HELICASE_ATP_BIND_2"/>
    <property type="match status" value="1"/>
</dbReference>
<feature type="domain" description="Helicase ATP-binding" evidence="14">
    <location>
        <begin position="80"/>
        <end position="505"/>
    </location>
</feature>
<evidence type="ECO:0000256" key="6">
    <source>
        <dbReference type="ARBA" id="ARBA00022801"/>
    </source>
</evidence>
<dbReference type="Gene3D" id="3.40.50.300">
    <property type="entry name" value="P-loop containing nucleotide triphosphate hydrolases"/>
    <property type="match status" value="3"/>
</dbReference>
<dbReference type="Proteomes" id="UP000308267">
    <property type="component" value="Unassembled WGS sequence"/>
</dbReference>
<dbReference type="GO" id="GO:0003677">
    <property type="term" value="F:DNA binding"/>
    <property type="evidence" value="ECO:0007669"/>
    <property type="project" value="InterPro"/>
</dbReference>
<dbReference type="AlphaFoldDB" id="A0A4S2M2S6"/>
<keyword evidence="8" id="KW-0067">ATP-binding</keyword>
<evidence type="ECO:0000256" key="4">
    <source>
        <dbReference type="ARBA" id="ARBA00022723"/>
    </source>
</evidence>
<keyword evidence="5" id="KW-0547">Nucleotide-binding</keyword>
<dbReference type="Pfam" id="PF06733">
    <property type="entry name" value="DEAD_2"/>
    <property type="match status" value="1"/>
</dbReference>
<dbReference type="PROSITE" id="PS00690">
    <property type="entry name" value="DEAH_ATP_HELICASE"/>
    <property type="match status" value="1"/>
</dbReference>
<dbReference type="GO" id="GO:0046872">
    <property type="term" value="F:metal ion binding"/>
    <property type="evidence" value="ECO:0007669"/>
    <property type="project" value="UniProtKB-KW"/>
</dbReference>
<reference evidence="15 16" key="1">
    <citation type="journal article" date="2019" name="BMC Genomics">
        <title>New insights from Opisthorchis felineus genome: update on genomics of the epidemiologically important liver flukes.</title>
        <authorList>
            <person name="Ershov N.I."/>
            <person name="Mordvinov V.A."/>
            <person name="Prokhortchouk E.B."/>
            <person name="Pakharukova M.Y."/>
            <person name="Gunbin K.V."/>
            <person name="Ustyantsev K."/>
            <person name="Genaev M.A."/>
            <person name="Blinov A.G."/>
            <person name="Mazur A."/>
            <person name="Boulygina E."/>
            <person name="Tsygankova S."/>
            <person name="Khrameeva E."/>
            <person name="Chekanov N."/>
            <person name="Fan G."/>
            <person name="Xiao A."/>
            <person name="Zhang H."/>
            <person name="Xu X."/>
            <person name="Yang H."/>
            <person name="Solovyev V."/>
            <person name="Lee S.M."/>
            <person name="Liu X."/>
            <person name="Afonnikov D.A."/>
            <person name="Skryabin K.G."/>
        </authorList>
    </citation>
    <scope>NUCLEOTIDE SEQUENCE [LARGE SCALE GENOMIC DNA]</scope>
    <source>
        <strain evidence="15">AK-0245</strain>
        <tissue evidence="15">Whole organism</tissue>
    </source>
</reference>
<dbReference type="PANTHER" id="PTHR11472">
    <property type="entry name" value="DNA REPAIR DEAD HELICASE RAD3/XP-D SUBFAMILY MEMBER"/>
    <property type="match status" value="1"/>
</dbReference>
<comment type="cofactor">
    <cofactor evidence="1">
        <name>[4Fe-4S] cluster</name>
        <dbReference type="ChEBI" id="CHEBI:49883"/>
    </cofactor>
</comment>
<keyword evidence="6" id="KW-0378">Hydrolase</keyword>
<dbReference type="OrthoDB" id="267079at2759"/>
<dbReference type="GO" id="GO:0005634">
    <property type="term" value="C:nucleus"/>
    <property type="evidence" value="ECO:0007669"/>
    <property type="project" value="UniProtKB-SubCell"/>
</dbReference>
<evidence type="ECO:0000313" key="16">
    <source>
        <dbReference type="Proteomes" id="UP000308267"/>
    </source>
</evidence>
<dbReference type="GO" id="GO:0016818">
    <property type="term" value="F:hydrolase activity, acting on acid anhydrides, in phosphorus-containing anhydrides"/>
    <property type="evidence" value="ECO:0007669"/>
    <property type="project" value="InterPro"/>
</dbReference>
<feature type="compositionally biased region" description="Low complexity" evidence="13">
    <location>
        <begin position="606"/>
        <end position="618"/>
    </location>
</feature>
<dbReference type="PANTHER" id="PTHR11472:SF41">
    <property type="entry name" value="ATP-DEPENDENT DNA HELICASE DDX11-RELATED"/>
    <property type="match status" value="1"/>
</dbReference>
<evidence type="ECO:0000256" key="5">
    <source>
        <dbReference type="ARBA" id="ARBA00022741"/>
    </source>
</evidence>
<dbReference type="EMBL" id="SJOL01005286">
    <property type="protein sequence ID" value="TGZ70580.1"/>
    <property type="molecule type" value="Genomic_DNA"/>
</dbReference>
<dbReference type="STRING" id="147828.A0A4S2M2S6"/>
<evidence type="ECO:0000256" key="11">
    <source>
        <dbReference type="ARBA" id="ARBA00023235"/>
    </source>
</evidence>
<dbReference type="InterPro" id="IPR014013">
    <property type="entry name" value="Helic_SF1/SF2_ATP-bd_DinG/Rad3"/>
</dbReference>
<dbReference type="InterPro" id="IPR027417">
    <property type="entry name" value="P-loop_NTPase"/>
</dbReference>
<protein>
    <recommendedName>
        <fullName evidence="14">Helicase ATP-binding domain-containing protein</fullName>
    </recommendedName>
</protein>
<dbReference type="InterPro" id="IPR006554">
    <property type="entry name" value="Helicase-like_DEXD_c2"/>
</dbReference>
<evidence type="ECO:0000313" key="15">
    <source>
        <dbReference type="EMBL" id="TGZ70580.1"/>
    </source>
</evidence>
<evidence type="ECO:0000256" key="2">
    <source>
        <dbReference type="ARBA" id="ARBA00004123"/>
    </source>
</evidence>
<evidence type="ECO:0000256" key="13">
    <source>
        <dbReference type="SAM" id="MobiDB-lite"/>
    </source>
</evidence>
<evidence type="ECO:0000256" key="8">
    <source>
        <dbReference type="ARBA" id="ARBA00022840"/>
    </source>
</evidence>
<comment type="caution">
    <text evidence="15">The sequence shown here is derived from an EMBL/GenBank/DDBJ whole genome shotgun (WGS) entry which is preliminary data.</text>
</comment>
<keyword evidence="4" id="KW-0479">Metal-binding</keyword>
<evidence type="ECO:0000256" key="9">
    <source>
        <dbReference type="ARBA" id="ARBA00023004"/>
    </source>
</evidence>
<dbReference type="InterPro" id="IPR013020">
    <property type="entry name" value="Rad3/Chl1-like"/>
</dbReference>
<dbReference type="GO" id="GO:0051536">
    <property type="term" value="F:iron-sulfur cluster binding"/>
    <property type="evidence" value="ECO:0007669"/>
    <property type="project" value="UniProtKB-KW"/>
</dbReference>
<dbReference type="Pfam" id="PF13307">
    <property type="entry name" value="Helicase_C_2"/>
    <property type="match status" value="1"/>
</dbReference>
<evidence type="ECO:0000259" key="14">
    <source>
        <dbReference type="PROSITE" id="PS51193"/>
    </source>
</evidence>
<dbReference type="NCBIfam" id="TIGR00604">
    <property type="entry name" value="rad3"/>
    <property type="match status" value="1"/>
</dbReference>
<dbReference type="SUPFAM" id="SSF52540">
    <property type="entry name" value="P-loop containing nucleoside triphosphate hydrolases"/>
    <property type="match status" value="1"/>
</dbReference>
<dbReference type="InterPro" id="IPR006555">
    <property type="entry name" value="ATP-dep_Helicase_C"/>
</dbReference>